<keyword evidence="2 3" id="KW-0040">ANK repeat</keyword>
<reference evidence="4 5" key="1">
    <citation type="submission" date="2023-02" db="EMBL/GenBank/DDBJ databases">
        <title>LHISI_Scaffold_Assembly.</title>
        <authorList>
            <person name="Stuart O.P."/>
            <person name="Cleave R."/>
            <person name="Magrath M.J.L."/>
            <person name="Mikheyev A.S."/>
        </authorList>
    </citation>
    <scope>NUCLEOTIDE SEQUENCE [LARGE SCALE GENOMIC DNA]</scope>
    <source>
        <strain evidence="4">Daus_M_001</strain>
        <tissue evidence="4">Leg muscle</tissue>
    </source>
</reference>
<dbReference type="PROSITE" id="PS50088">
    <property type="entry name" value="ANK_REPEAT"/>
    <property type="match status" value="4"/>
</dbReference>
<evidence type="ECO:0000256" key="3">
    <source>
        <dbReference type="PROSITE-ProRule" id="PRU00023"/>
    </source>
</evidence>
<dbReference type="Pfam" id="PF12796">
    <property type="entry name" value="Ank_2"/>
    <property type="match status" value="2"/>
</dbReference>
<evidence type="ECO:0000256" key="1">
    <source>
        <dbReference type="ARBA" id="ARBA00022737"/>
    </source>
</evidence>
<comment type="caution">
    <text evidence="4">The sequence shown here is derived from an EMBL/GenBank/DDBJ whole genome shotgun (WGS) entry which is preliminary data.</text>
</comment>
<organism evidence="4 5">
    <name type="scientific">Dryococelus australis</name>
    <dbReference type="NCBI Taxonomy" id="614101"/>
    <lineage>
        <taxon>Eukaryota</taxon>
        <taxon>Metazoa</taxon>
        <taxon>Ecdysozoa</taxon>
        <taxon>Arthropoda</taxon>
        <taxon>Hexapoda</taxon>
        <taxon>Insecta</taxon>
        <taxon>Pterygota</taxon>
        <taxon>Neoptera</taxon>
        <taxon>Polyneoptera</taxon>
        <taxon>Phasmatodea</taxon>
        <taxon>Verophasmatodea</taxon>
        <taxon>Anareolatae</taxon>
        <taxon>Phasmatidae</taxon>
        <taxon>Eurycanthinae</taxon>
        <taxon>Dryococelus</taxon>
    </lineage>
</organism>
<feature type="repeat" description="ANK" evidence="3">
    <location>
        <begin position="110"/>
        <end position="142"/>
    </location>
</feature>
<keyword evidence="1" id="KW-0677">Repeat</keyword>
<feature type="repeat" description="ANK" evidence="3">
    <location>
        <begin position="175"/>
        <end position="203"/>
    </location>
</feature>
<evidence type="ECO:0000256" key="2">
    <source>
        <dbReference type="ARBA" id="ARBA00023043"/>
    </source>
</evidence>
<feature type="repeat" description="ANK" evidence="3">
    <location>
        <begin position="76"/>
        <end position="109"/>
    </location>
</feature>
<dbReference type="PROSITE" id="PS50297">
    <property type="entry name" value="ANK_REP_REGION"/>
    <property type="match status" value="4"/>
</dbReference>
<dbReference type="InterPro" id="IPR002110">
    <property type="entry name" value="Ankyrin_rpt"/>
</dbReference>
<sequence>MEFNEVYAKEYPSLSRAIATGNVNAFNGLLESRKGVNAKDNRGRIPLHEAAEYDREDFVNALLKFDERNVNCRSYEGETPLFLACKFHDNVSVVRALVAAGASVNIGNNEGVTPLHIACGQKHCSVSVELVKIGANVNCRDMNEFTPLHTAAENDVNLVTCLISHGAKSSLQDVFGRTPLFLAAQFAGVSVIGSLLGAGIDVNGPAYDGVTPLMMAAQRGILEHVDLLLHNGADPNREAKDGLMALHLALAKSDQESVVKRLCEVTDKTIISANLKKFPDYSLAFLAVSSNSLSYLSILLDSKQEPETMYQPIKITDYIREDGLFSFECCEVVENAKFTSVSFLAYVLISFHSSDCFNELLERIIENGCPVNVEDKKCYPPILAAVHIPSTELALKCISIFSECGVDLDHSSETACPDVLMSALKHSDPEVILGILKLTSFTTLDDIVYLAIRGSCPTDKVIPLVEVLGGISPSIFEFVSSADSPARSALQLFTPSVCTLQTLCRTVLRKHFFKKYRNCRINDVCRRLRIPRLLVLYLKYEDCVFSRA</sequence>
<dbReference type="PANTHER" id="PTHR24198:SF165">
    <property type="entry name" value="ANKYRIN REPEAT-CONTAINING PROTEIN-RELATED"/>
    <property type="match status" value="1"/>
</dbReference>
<evidence type="ECO:0000313" key="4">
    <source>
        <dbReference type="EMBL" id="KAJ8882445.1"/>
    </source>
</evidence>
<protein>
    <recommendedName>
        <fullName evidence="6">Ankyrin repeat protein</fullName>
    </recommendedName>
</protein>
<accession>A0ABQ9HDX4</accession>
<feature type="repeat" description="ANK" evidence="3">
    <location>
        <begin position="208"/>
        <end position="240"/>
    </location>
</feature>
<evidence type="ECO:0008006" key="6">
    <source>
        <dbReference type="Google" id="ProtNLM"/>
    </source>
</evidence>
<dbReference type="InterPro" id="IPR036770">
    <property type="entry name" value="Ankyrin_rpt-contain_sf"/>
</dbReference>
<proteinExistence type="predicted"/>
<dbReference type="Proteomes" id="UP001159363">
    <property type="component" value="Chromosome 4"/>
</dbReference>
<dbReference type="SMART" id="SM00248">
    <property type="entry name" value="ANK"/>
    <property type="match status" value="9"/>
</dbReference>
<dbReference type="PANTHER" id="PTHR24198">
    <property type="entry name" value="ANKYRIN REPEAT AND PROTEIN KINASE DOMAIN-CONTAINING PROTEIN"/>
    <property type="match status" value="1"/>
</dbReference>
<evidence type="ECO:0000313" key="5">
    <source>
        <dbReference type="Proteomes" id="UP001159363"/>
    </source>
</evidence>
<dbReference type="Gene3D" id="1.25.40.20">
    <property type="entry name" value="Ankyrin repeat-containing domain"/>
    <property type="match status" value="2"/>
</dbReference>
<gene>
    <name evidence="4" type="ORF">PR048_014253</name>
</gene>
<dbReference type="SUPFAM" id="SSF48403">
    <property type="entry name" value="Ankyrin repeat"/>
    <property type="match status" value="1"/>
</dbReference>
<name>A0ABQ9HDX4_9NEOP</name>
<keyword evidence="5" id="KW-1185">Reference proteome</keyword>
<dbReference type="Pfam" id="PF00023">
    <property type="entry name" value="Ank"/>
    <property type="match status" value="1"/>
</dbReference>
<dbReference type="EMBL" id="JARBHB010000005">
    <property type="protein sequence ID" value="KAJ8882445.1"/>
    <property type="molecule type" value="Genomic_DNA"/>
</dbReference>